<dbReference type="AlphaFoldDB" id="A0A0N4X5P1"/>
<reference evidence="1" key="1">
    <citation type="submission" date="2017-02" db="UniProtKB">
        <authorList>
            <consortium name="WormBaseParasite"/>
        </authorList>
    </citation>
    <scope>IDENTIFICATION</scope>
</reference>
<accession>A0A0N4X5P1</accession>
<name>A0A0N4X5P1_HAEPC</name>
<proteinExistence type="predicted"/>
<sequence length="41" mass="4945">LLQSYLSLRFGESDMECFRASRNKHNRPLCTYYKHYSGTDR</sequence>
<dbReference type="WBParaSite" id="HPLM_0001968301-mRNA-1">
    <property type="protein sequence ID" value="HPLM_0001968301-mRNA-1"/>
    <property type="gene ID" value="HPLM_0001968301"/>
</dbReference>
<organism evidence="1">
    <name type="scientific">Haemonchus placei</name>
    <name type="common">Barber's pole worm</name>
    <dbReference type="NCBI Taxonomy" id="6290"/>
    <lineage>
        <taxon>Eukaryota</taxon>
        <taxon>Metazoa</taxon>
        <taxon>Ecdysozoa</taxon>
        <taxon>Nematoda</taxon>
        <taxon>Chromadorea</taxon>
        <taxon>Rhabditida</taxon>
        <taxon>Rhabditina</taxon>
        <taxon>Rhabditomorpha</taxon>
        <taxon>Strongyloidea</taxon>
        <taxon>Trichostrongylidae</taxon>
        <taxon>Haemonchus</taxon>
    </lineage>
</organism>
<evidence type="ECO:0000313" key="1">
    <source>
        <dbReference type="WBParaSite" id="HPLM_0001968301-mRNA-1"/>
    </source>
</evidence>
<protein>
    <submittedName>
        <fullName evidence="1">Transposase</fullName>
    </submittedName>
</protein>